<dbReference type="InterPro" id="IPR036412">
    <property type="entry name" value="HAD-like_sf"/>
</dbReference>
<protein>
    <submittedName>
        <fullName evidence="2">Uncharacterized protein</fullName>
    </submittedName>
</protein>
<dbReference type="EMBL" id="JWZX01002540">
    <property type="protein sequence ID" value="KOO28611.1"/>
    <property type="molecule type" value="Genomic_DNA"/>
</dbReference>
<dbReference type="Gene3D" id="3.40.50.1000">
    <property type="entry name" value="HAD superfamily/HAD-like"/>
    <property type="match status" value="2"/>
</dbReference>
<feature type="compositionally biased region" description="Basic residues" evidence="1">
    <location>
        <begin position="1"/>
        <end position="23"/>
    </location>
</feature>
<dbReference type="InterPro" id="IPR023214">
    <property type="entry name" value="HAD_sf"/>
</dbReference>
<name>A0A0M0JPU9_9EUKA</name>
<keyword evidence="3" id="KW-1185">Reference proteome</keyword>
<feature type="region of interest" description="Disordered" evidence="1">
    <location>
        <begin position="1"/>
        <end position="25"/>
    </location>
</feature>
<gene>
    <name evidence="2" type="ORF">Ctob_010881</name>
</gene>
<sequence length="376" mass="39264">MPLSSPHRRMPARLRARPASPRRARADRVCGAHARALVGVGTASAVVTTAVTAVTDGGMHGDLLEREAIGLADELGHVPYAEPVWCALGAATARGCLAALAPPLKLIVVDCDYTLWHHAVGEVGAAGVRFEARHLELHRRLLELRSRGVLLALASRNVEADVWAALETAPDMAPETAPAMAPATALGAPSRLDERPPGVEAMAATLAGGAVATTPPPVAPPPVAPPPVAPPPVAPPPVGVTSELRRLSRQHLSAYRIAPSLHKGAAVAALCAELRCGPESCLFIDDNPSEVAAVRAALPSCACWCMPQTDLEARAQLAHVWRLDPDCCGTLSGDVAANVRAASLAAEGERHALRRASGSLGAYHEQLQVKIEIRQD</sequence>
<dbReference type="NCBIfam" id="TIGR01681">
    <property type="entry name" value="HAD-SF-IIIC"/>
    <property type="match status" value="1"/>
</dbReference>
<evidence type="ECO:0000313" key="3">
    <source>
        <dbReference type="Proteomes" id="UP000037460"/>
    </source>
</evidence>
<organism evidence="2 3">
    <name type="scientific">Chrysochromulina tobinii</name>
    <dbReference type="NCBI Taxonomy" id="1460289"/>
    <lineage>
        <taxon>Eukaryota</taxon>
        <taxon>Haptista</taxon>
        <taxon>Haptophyta</taxon>
        <taxon>Prymnesiophyceae</taxon>
        <taxon>Prymnesiales</taxon>
        <taxon>Chrysochromulinaceae</taxon>
        <taxon>Chrysochromulina</taxon>
    </lineage>
</organism>
<comment type="caution">
    <text evidence="2">The sequence shown here is derived from an EMBL/GenBank/DDBJ whole genome shotgun (WGS) entry which is preliminary data.</text>
</comment>
<dbReference type="OrthoDB" id="5334845at2759"/>
<dbReference type="AlphaFoldDB" id="A0A0M0JPU9"/>
<evidence type="ECO:0000256" key="1">
    <source>
        <dbReference type="SAM" id="MobiDB-lite"/>
    </source>
</evidence>
<reference evidence="3" key="1">
    <citation type="journal article" date="2015" name="PLoS Genet.">
        <title>Genome Sequence and Transcriptome Analyses of Chrysochromulina tobin: Metabolic Tools for Enhanced Algal Fitness in the Prominent Order Prymnesiales (Haptophyceae).</title>
        <authorList>
            <person name="Hovde B.T."/>
            <person name="Deodato C.R."/>
            <person name="Hunsperger H.M."/>
            <person name="Ryken S.A."/>
            <person name="Yost W."/>
            <person name="Jha R.K."/>
            <person name="Patterson J."/>
            <person name="Monnat R.J. Jr."/>
            <person name="Barlow S.B."/>
            <person name="Starkenburg S.R."/>
            <person name="Cattolico R.A."/>
        </authorList>
    </citation>
    <scope>NUCLEOTIDE SEQUENCE</scope>
    <source>
        <strain evidence="3">CCMP291</strain>
    </source>
</reference>
<dbReference type="InterPro" id="IPR010033">
    <property type="entry name" value="HAD_SF_ppase_IIIC"/>
</dbReference>
<accession>A0A0M0JPU9</accession>
<dbReference type="Proteomes" id="UP000037460">
    <property type="component" value="Unassembled WGS sequence"/>
</dbReference>
<proteinExistence type="predicted"/>
<evidence type="ECO:0000313" key="2">
    <source>
        <dbReference type="EMBL" id="KOO28611.1"/>
    </source>
</evidence>
<dbReference type="SUPFAM" id="SSF56784">
    <property type="entry name" value="HAD-like"/>
    <property type="match status" value="1"/>
</dbReference>